<accession>A0A1G1W0L2</accession>
<evidence type="ECO:0000256" key="9">
    <source>
        <dbReference type="HAMAP-Rule" id="MF_00365"/>
    </source>
</evidence>
<reference evidence="12 13" key="1">
    <citation type="journal article" date="2016" name="Nat. Commun.">
        <title>Thousands of microbial genomes shed light on interconnected biogeochemical processes in an aquifer system.</title>
        <authorList>
            <person name="Anantharaman K."/>
            <person name="Brown C.T."/>
            <person name="Hug L.A."/>
            <person name="Sharon I."/>
            <person name="Castelle C.J."/>
            <person name="Probst A.J."/>
            <person name="Thomas B.C."/>
            <person name="Singh A."/>
            <person name="Wilkins M.J."/>
            <person name="Karaoz U."/>
            <person name="Brodie E.L."/>
            <person name="Williams K.H."/>
            <person name="Hubbard S.S."/>
            <person name="Banfield J.F."/>
        </authorList>
    </citation>
    <scope>NUCLEOTIDE SEQUENCE [LARGE SCALE GENOMIC DNA]</scope>
</reference>
<keyword evidence="8 9" id="KW-0238">DNA-binding</keyword>
<dbReference type="SUPFAM" id="SSF52540">
    <property type="entry name" value="P-loop containing nucleoside triphosphate hydrolases"/>
    <property type="match status" value="1"/>
</dbReference>
<proteinExistence type="inferred from homology"/>
<dbReference type="Gene3D" id="1.20.1050.90">
    <property type="entry name" value="RecF/RecN/SMC, N-terminal domain"/>
    <property type="match status" value="1"/>
</dbReference>
<dbReference type="PROSITE" id="PS00618">
    <property type="entry name" value="RECF_2"/>
    <property type="match status" value="1"/>
</dbReference>
<dbReference type="PANTHER" id="PTHR32182:SF0">
    <property type="entry name" value="DNA REPLICATION AND REPAIR PROTEIN RECF"/>
    <property type="match status" value="1"/>
</dbReference>
<evidence type="ECO:0000256" key="7">
    <source>
        <dbReference type="ARBA" id="ARBA00022840"/>
    </source>
</evidence>
<dbReference type="GO" id="GO:0000731">
    <property type="term" value="P:DNA synthesis involved in DNA repair"/>
    <property type="evidence" value="ECO:0007669"/>
    <property type="project" value="TreeGrafter"/>
</dbReference>
<dbReference type="HAMAP" id="MF_00365">
    <property type="entry name" value="RecF"/>
    <property type="match status" value="1"/>
</dbReference>
<dbReference type="InterPro" id="IPR042174">
    <property type="entry name" value="RecF_2"/>
</dbReference>
<dbReference type="PANTHER" id="PTHR32182">
    <property type="entry name" value="DNA REPLICATION AND REPAIR PROTEIN RECF"/>
    <property type="match status" value="1"/>
</dbReference>
<keyword evidence="9 10" id="KW-0234">DNA repair</keyword>
<dbReference type="PROSITE" id="PS00617">
    <property type="entry name" value="RECF_1"/>
    <property type="match status" value="1"/>
</dbReference>
<organism evidence="12 13">
    <name type="scientific">Candidatus Chisholmbacteria bacterium RIFCSPLOWO2_01_FULL_49_14</name>
    <dbReference type="NCBI Taxonomy" id="1797593"/>
    <lineage>
        <taxon>Bacteria</taxon>
        <taxon>Candidatus Chisholmiibacteriota</taxon>
    </lineage>
</organism>
<dbReference type="EMBL" id="MHCL01000016">
    <property type="protein sequence ID" value="OGY21120.1"/>
    <property type="molecule type" value="Genomic_DNA"/>
</dbReference>
<comment type="caution">
    <text evidence="12">The sequence shown here is derived from an EMBL/GenBank/DDBJ whole genome shotgun (WGS) entry which is preliminary data.</text>
</comment>
<dbReference type="Gene3D" id="3.40.50.300">
    <property type="entry name" value="P-loop containing nucleotide triphosphate hydrolases"/>
    <property type="match status" value="1"/>
</dbReference>
<evidence type="ECO:0000256" key="6">
    <source>
        <dbReference type="ARBA" id="ARBA00022741"/>
    </source>
</evidence>
<dbReference type="Pfam" id="PF02463">
    <property type="entry name" value="SMC_N"/>
    <property type="match status" value="1"/>
</dbReference>
<keyword evidence="5 9" id="KW-0235">DNA replication</keyword>
<evidence type="ECO:0000259" key="11">
    <source>
        <dbReference type="Pfam" id="PF02463"/>
    </source>
</evidence>
<name>A0A1G1W0L2_9BACT</name>
<gene>
    <name evidence="9" type="primary">recF</name>
    <name evidence="12" type="ORF">A3A65_03460</name>
</gene>
<dbReference type="Proteomes" id="UP000176723">
    <property type="component" value="Unassembled WGS sequence"/>
</dbReference>
<dbReference type="AlphaFoldDB" id="A0A1G1W0L2"/>
<dbReference type="InterPro" id="IPR018078">
    <property type="entry name" value="DNA-binding_RecF_CS"/>
</dbReference>
<dbReference type="GO" id="GO:0005737">
    <property type="term" value="C:cytoplasm"/>
    <property type="evidence" value="ECO:0007669"/>
    <property type="project" value="UniProtKB-SubCell"/>
</dbReference>
<feature type="domain" description="RecF/RecN/SMC N-terminal" evidence="11">
    <location>
        <begin position="2"/>
        <end position="337"/>
    </location>
</feature>
<feature type="binding site" evidence="9">
    <location>
        <begin position="30"/>
        <end position="37"/>
    </location>
    <ligand>
        <name>ATP</name>
        <dbReference type="ChEBI" id="CHEBI:30616"/>
    </ligand>
</feature>
<evidence type="ECO:0000256" key="1">
    <source>
        <dbReference type="ARBA" id="ARBA00004496"/>
    </source>
</evidence>
<comment type="function">
    <text evidence="9 10">The RecF protein is involved in DNA metabolism; it is required for DNA replication and normal SOS inducibility. RecF binds preferentially to single-stranded, linear DNA. It also seems to bind ATP.</text>
</comment>
<keyword evidence="7 9" id="KW-0067">ATP-binding</keyword>
<evidence type="ECO:0000313" key="13">
    <source>
        <dbReference type="Proteomes" id="UP000176723"/>
    </source>
</evidence>
<keyword evidence="6 9" id="KW-0547">Nucleotide-binding</keyword>
<dbReference type="GO" id="GO:0003697">
    <property type="term" value="F:single-stranded DNA binding"/>
    <property type="evidence" value="ECO:0007669"/>
    <property type="project" value="UniProtKB-UniRule"/>
</dbReference>
<evidence type="ECO:0000256" key="4">
    <source>
        <dbReference type="ARBA" id="ARBA00022490"/>
    </source>
</evidence>
<evidence type="ECO:0000256" key="8">
    <source>
        <dbReference type="ARBA" id="ARBA00023125"/>
    </source>
</evidence>
<dbReference type="InterPro" id="IPR003395">
    <property type="entry name" value="RecF/RecN/SMC_N"/>
</dbReference>
<evidence type="ECO:0000256" key="5">
    <source>
        <dbReference type="ARBA" id="ARBA00022705"/>
    </source>
</evidence>
<comment type="subcellular location">
    <subcellularLocation>
        <location evidence="1 9 10">Cytoplasm</location>
    </subcellularLocation>
</comment>
<dbReference type="GO" id="GO:0005524">
    <property type="term" value="F:ATP binding"/>
    <property type="evidence" value="ECO:0007669"/>
    <property type="project" value="UniProtKB-UniRule"/>
</dbReference>
<dbReference type="InterPro" id="IPR001238">
    <property type="entry name" value="DNA-binding_RecF"/>
</dbReference>
<comment type="similarity">
    <text evidence="2 9 10">Belongs to the RecF family.</text>
</comment>
<keyword evidence="9 10" id="KW-0227">DNA damage</keyword>
<evidence type="ECO:0000256" key="2">
    <source>
        <dbReference type="ARBA" id="ARBA00008016"/>
    </source>
</evidence>
<protein>
    <recommendedName>
        <fullName evidence="3 9">DNA replication and repair protein RecF</fullName>
    </recommendedName>
</protein>
<evidence type="ECO:0000313" key="12">
    <source>
        <dbReference type="EMBL" id="OGY21120.1"/>
    </source>
</evidence>
<keyword evidence="4 9" id="KW-0963">Cytoplasm</keyword>
<sequence>MYLSSLQIEQFRNYHDRIFSFQEPTTLIVGDNASGKTNILEAVYLLATAKSFRAQRIEEMIFYDQPLARVKGSVALTLAGEGAQQSERTLEILLTRGEIQGRRVAKRRYQVDGVAKRYADFAGTFSAVLFRPEDLDIILGTPHVRRRFLDDVISQVDRDYRRSLVSYEKALIRRNRILDAIREREVPRTQLTFWDQLLIKHGQLLTQKRTDFIEMINTSPTQLDSFRVKYDSSTISAERLGQYAEQEVAVGFTLVGPHKDDFSVEFEDGKALVQYGSRGEQRLAVLWLKLAELSFIAQKNGERPVLLLDDIFSELDQGHRALVMKVILEQQTLITTTDLHFIEAGLRKDFPIIALS</sequence>
<evidence type="ECO:0000256" key="3">
    <source>
        <dbReference type="ARBA" id="ARBA00020170"/>
    </source>
</evidence>
<keyword evidence="9 10" id="KW-0742">SOS response</keyword>
<dbReference type="NCBIfam" id="TIGR00611">
    <property type="entry name" value="recf"/>
    <property type="match status" value="1"/>
</dbReference>
<dbReference type="GO" id="GO:0006302">
    <property type="term" value="P:double-strand break repair"/>
    <property type="evidence" value="ECO:0007669"/>
    <property type="project" value="TreeGrafter"/>
</dbReference>
<dbReference type="GO" id="GO:0006260">
    <property type="term" value="P:DNA replication"/>
    <property type="evidence" value="ECO:0007669"/>
    <property type="project" value="UniProtKB-UniRule"/>
</dbReference>
<dbReference type="GO" id="GO:0009432">
    <property type="term" value="P:SOS response"/>
    <property type="evidence" value="ECO:0007669"/>
    <property type="project" value="UniProtKB-UniRule"/>
</dbReference>
<dbReference type="InterPro" id="IPR027417">
    <property type="entry name" value="P-loop_NTPase"/>
</dbReference>
<dbReference type="STRING" id="1797593.A3A65_03460"/>
<evidence type="ECO:0000256" key="10">
    <source>
        <dbReference type="RuleBase" id="RU000578"/>
    </source>
</evidence>